<evidence type="ECO:0000256" key="2">
    <source>
        <dbReference type="ARBA" id="ARBA00005013"/>
    </source>
</evidence>
<dbReference type="NCBIfam" id="TIGR00525">
    <property type="entry name" value="folB"/>
    <property type="match status" value="1"/>
</dbReference>
<gene>
    <name evidence="8" type="ORF">A2527_08705</name>
</gene>
<dbReference type="GO" id="GO:0004150">
    <property type="term" value="F:dihydroneopterin aldolase activity"/>
    <property type="evidence" value="ECO:0007669"/>
    <property type="project" value="UniProtKB-UniRule"/>
</dbReference>
<sequence length="119" mass="13933">MRTYQIEVAGLQLFGYHGYYEIEAKQGQLFLLDLWLDVESVDTHSDQLQSYVDYGKMVQEMVRVFNANRYRTIESLAEAILEVFIGTEGLKKARLRIRKPEPPIPHRLDHVAVVFERAY</sequence>
<evidence type="ECO:0000313" key="9">
    <source>
        <dbReference type="Proteomes" id="UP000178449"/>
    </source>
</evidence>
<dbReference type="STRING" id="1817772.A2527_08705"/>
<dbReference type="SMART" id="SM00905">
    <property type="entry name" value="FolB"/>
    <property type="match status" value="1"/>
</dbReference>
<comment type="catalytic activity">
    <reaction evidence="1 6">
        <text>7,8-dihydroneopterin = 6-hydroxymethyl-7,8-dihydropterin + glycolaldehyde</text>
        <dbReference type="Rhea" id="RHEA:10540"/>
        <dbReference type="ChEBI" id="CHEBI:17001"/>
        <dbReference type="ChEBI" id="CHEBI:17071"/>
        <dbReference type="ChEBI" id="CHEBI:44841"/>
        <dbReference type="EC" id="4.1.2.25"/>
    </reaction>
</comment>
<keyword evidence="5 6" id="KW-0456">Lyase</keyword>
<evidence type="ECO:0000256" key="1">
    <source>
        <dbReference type="ARBA" id="ARBA00001353"/>
    </source>
</evidence>
<dbReference type="EC" id="4.1.2.25" evidence="6"/>
<organism evidence="8 9">
    <name type="scientific">Candidatus Lambdaproteobacteria bacterium RIFOXYD2_FULL_50_16</name>
    <dbReference type="NCBI Taxonomy" id="1817772"/>
    <lineage>
        <taxon>Bacteria</taxon>
        <taxon>Pseudomonadati</taxon>
        <taxon>Pseudomonadota</taxon>
        <taxon>Candidatus Lambdaproteobacteria</taxon>
    </lineage>
</organism>
<proteinExistence type="inferred from homology"/>
<keyword evidence="4 6" id="KW-0289">Folate biosynthesis</keyword>
<evidence type="ECO:0000256" key="3">
    <source>
        <dbReference type="ARBA" id="ARBA00005708"/>
    </source>
</evidence>
<reference evidence="8 9" key="1">
    <citation type="journal article" date="2016" name="Nat. Commun.">
        <title>Thousands of microbial genomes shed light on interconnected biogeochemical processes in an aquifer system.</title>
        <authorList>
            <person name="Anantharaman K."/>
            <person name="Brown C.T."/>
            <person name="Hug L.A."/>
            <person name="Sharon I."/>
            <person name="Castelle C.J."/>
            <person name="Probst A.J."/>
            <person name="Thomas B.C."/>
            <person name="Singh A."/>
            <person name="Wilkins M.J."/>
            <person name="Karaoz U."/>
            <person name="Brodie E.L."/>
            <person name="Williams K.H."/>
            <person name="Hubbard S.S."/>
            <person name="Banfield J.F."/>
        </authorList>
    </citation>
    <scope>NUCLEOTIDE SEQUENCE [LARGE SCALE GENOMIC DNA]</scope>
</reference>
<dbReference type="Gene3D" id="3.30.1130.10">
    <property type="match status" value="1"/>
</dbReference>
<dbReference type="AlphaFoldDB" id="A0A1F6GAV4"/>
<dbReference type="Proteomes" id="UP000178449">
    <property type="component" value="Unassembled WGS sequence"/>
</dbReference>
<evidence type="ECO:0000259" key="7">
    <source>
        <dbReference type="SMART" id="SM00905"/>
    </source>
</evidence>
<dbReference type="Pfam" id="PF02152">
    <property type="entry name" value="FolB"/>
    <property type="match status" value="1"/>
</dbReference>
<comment type="pathway">
    <text evidence="2 6">Cofactor biosynthesis; tetrahydrofolate biosynthesis; 2-amino-4-hydroxy-6-hydroxymethyl-7,8-dihydropteridine diphosphate from 7,8-dihydroneopterin triphosphate: step 3/4.</text>
</comment>
<evidence type="ECO:0000256" key="4">
    <source>
        <dbReference type="ARBA" id="ARBA00022909"/>
    </source>
</evidence>
<evidence type="ECO:0000313" key="8">
    <source>
        <dbReference type="EMBL" id="OGG95241.1"/>
    </source>
</evidence>
<evidence type="ECO:0000256" key="6">
    <source>
        <dbReference type="RuleBase" id="RU362079"/>
    </source>
</evidence>
<dbReference type="GO" id="GO:0005737">
    <property type="term" value="C:cytoplasm"/>
    <property type="evidence" value="ECO:0007669"/>
    <property type="project" value="TreeGrafter"/>
</dbReference>
<dbReference type="InterPro" id="IPR006157">
    <property type="entry name" value="FolB_dom"/>
</dbReference>
<dbReference type="NCBIfam" id="TIGR00526">
    <property type="entry name" value="folB_dom"/>
    <property type="match status" value="1"/>
</dbReference>
<dbReference type="InterPro" id="IPR006156">
    <property type="entry name" value="Dihydroneopterin_aldolase"/>
</dbReference>
<protein>
    <recommendedName>
        <fullName evidence="6">7,8-dihydroneopterin aldolase</fullName>
        <ecNumber evidence="6">4.1.2.25</ecNumber>
    </recommendedName>
</protein>
<dbReference type="UniPathway" id="UPA00077">
    <property type="reaction ID" value="UER00154"/>
</dbReference>
<dbReference type="PANTHER" id="PTHR42844:SF1">
    <property type="entry name" value="DIHYDRONEOPTERIN ALDOLASE 1-RELATED"/>
    <property type="match status" value="1"/>
</dbReference>
<accession>A0A1F6GAV4</accession>
<dbReference type="EMBL" id="MFNE01000026">
    <property type="protein sequence ID" value="OGG95241.1"/>
    <property type="molecule type" value="Genomic_DNA"/>
</dbReference>
<dbReference type="GO" id="GO:0046654">
    <property type="term" value="P:tetrahydrofolate biosynthetic process"/>
    <property type="evidence" value="ECO:0007669"/>
    <property type="project" value="UniProtKB-UniRule"/>
</dbReference>
<comment type="similarity">
    <text evidence="3 6">Belongs to the DHNA family.</text>
</comment>
<dbReference type="PANTHER" id="PTHR42844">
    <property type="entry name" value="DIHYDRONEOPTERIN ALDOLASE 1-RELATED"/>
    <property type="match status" value="1"/>
</dbReference>
<dbReference type="SUPFAM" id="SSF55620">
    <property type="entry name" value="Tetrahydrobiopterin biosynthesis enzymes-like"/>
    <property type="match status" value="1"/>
</dbReference>
<dbReference type="InterPro" id="IPR043133">
    <property type="entry name" value="GTP-CH-I_C/QueF"/>
</dbReference>
<comment type="caution">
    <text evidence="8">The sequence shown here is derived from an EMBL/GenBank/DDBJ whole genome shotgun (WGS) entry which is preliminary data.</text>
</comment>
<feature type="domain" description="Dihydroneopterin aldolase/epimerase" evidence="7">
    <location>
        <begin position="6"/>
        <end position="117"/>
    </location>
</feature>
<name>A0A1F6GAV4_9PROT</name>
<comment type="function">
    <text evidence="6">Catalyzes the conversion of 7,8-dihydroneopterin to 6-hydroxymethyl-7,8-dihydropterin.</text>
</comment>
<evidence type="ECO:0000256" key="5">
    <source>
        <dbReference type="ARBA" id="ARBA00023239"/>
    </source>
</evidence>
<dbReference type="GO" id="GO:0046656">
    <property type="term" value="P:folic acid biosynthetic process"/>
    <property type="evidence" value="ECO:0007669"/>
    <property type="project" value="UniProtKB-UniRule"/>
</dbReference>